<dbReference type="Gene3D" id="3.30.870.10">
    <property type="entry name" value="Endonuclease Chain A"/>
    <property type="match status" value="2"/>
</dbReference>
<dbReference type="PANTHER" id="PTHR21248">
    <property type="entry name" value="CARDIOLIPIN SYNTHASE"/>
    <property type="match status" value="1"/>
</dbReference>
<dbReference type="SUPFAM" id="SSF56024">
    <property type="entry name" value="Phospholipase D/nuclease"/>
    <property type="match status" value="2"/>
</dbReference>
<feature type="domain" description="PLD phosphodiesterase" evidence="1">
    <location>
        <begin position="294"/>
        <end position="320"/>
    </location>
</feature>
<proteinExistence type="predicted"/>
<evidence type="ECO:0000313" key="2">
    <source>
        <dbReference type="EMBL" id="UOF01704.1"/>
    </source>
</evidence>
<evidence type="ECO:0000313" key="3">
    <source>
        <dbReference type="Proteomes" id="UP000830116"/>
    </source>
</evidence>
<accession>A0ABY4CAF5</accession>
<dbReference type="CDD" id="cd09159">
    <property type="entry name" value="PLDc_ybhO_like_2"/>
    <property type="match status" value="1"/>
</dbReference>
<name>A0ABY4CAF5_9BACT</name>
<dbReference type="InterPro" id="IPR001736">
    <property type="entry name" value="PLipase_D/transphosphatidylase"/>
</dbReference>
<protein>
    <submittedName>
        <fullName evidence="2">Phosphatidylserine/phosphatidylglycerophosphate/ cardiolipin synthase family protein</fullName>
    </submittedName>
</protein>
<dbReference type="Proteomes" id="UP000830116">
    <property type="component" value="Chromosome"/>
</dbReference>
<dbReference type="RefSeq" id="WP_243538308.1">
    <property type="nucleotide sequence ID" value="NZ_CP093442.1"/>
</dbReference>
<dbReference type="EMBL" id="CP093442">
    <property type="protein sequence ID" value="UOF01704.1"/>
    <property type="molecule type" value="Genomic_DNA"/>
</dbReference>
<dbReference type="SMART" id="SM00155">
    <property type="entry name" value="PLDc"/>
    <property type="match status" value="2"/>
</dbReference>
<gene>
    <name evidence="2" type="ORF">MNR06_01890</name>
</gene>
<organism evidence="2 3">
    <name type="scientific">Bdellovibrio reynosensis</name>
    <dbReference type="NCBI Taxonomy" id="2835041"/>
    <lineage>
        <taxon>Bacteria</taxon>
        <taxon>Pseudomonadati</taxon>
        <taxon>Bdellovibrionota</taxon>
        <taxon>Bdellovibrionia</taxon>
        <taxon>Bdellovibrionales</taxon>
        <taxon>Pseudobdellovibrionaceae</taxon>
        <taxon>Bdellovibrio</taxon>
    </lineage>
</organism>
<dbReference type="PANTHER" id="PTHR21248:SF22">
    <property type="entry name" value="PHOSPHOLIPASE D"/>
    <property type="match status" value="1"/>
</dbReference>
<dbReference type="CDD" id="cd09110">
    <property type="entry name" value="PLDc_CLS_1"/>
    <property type="match status" value="1"/>
</dbReference>
<sequence length="380" mass="44062">MESWSRSHIFYSGDEFFESLIEDIRSASSSITIESYIFAVDTLTMTLLAELKSARERSCSVKIIVDGFGSYTYIPQLSRLCSEMGIEFRVFHPLPYPLAAIKKTFSGKAIQGSLLFRRLNRRTHRKIAIIDQKRVYLGSFNFIQNHCASIVGTKAWRDTGVWVEGPPVQQLVQAFQISYLRTFIHGILNWVGRWKNRSEPYEKLLRLNNTQRMRRRLYRDLLIRISSAKSRVLITTAYFLPKGSLMRALLKAARKGIQVEIVIPGKSDVPMVKWAAFYIVRFLLQRRIKIYEYQKTILHAKTMIIDDKVLIGSFNLNHRSILHDLEVEVVLDDAESLQSMLNQWQLDIAESKVISEQEVKTPGLFARLIYNIAFLLRYIL</sequence>
<dbReference type="Pfam" id="PF13091">
    <property type="entry name" value="PLDc_2"/>
    <property type="match status" value="2"/>
</dbReference>
<feature type="domain" description="PLD phosphodiesterase" evidence="1">
    <location>
        <begin position="119"/>
        <end position="146"/>
    </location>
</feature>
<evidence type="ECO:0000259" key="1">
    <source>
        <dbReference type="PROSITE" id="PS50035"/>
    </source>
</evidence>
<dbReference type="PIRSF" id="PIRSF000850">
    <property type="entry name" value="Phospholipase_D_PSS"/>
    <property type="match status" value="1"/>
</dbReference>
<dbReference type="InterPro" id="IPR025202">
    <property type="entry name" value="PLD-like_dom"/>
</dbReference>
<reference evidence="2" key="1">
    <citation type="submission" date="2022-03" db="EMBL/GenBank/DDBJ databases">
        <title>Genome Identification and Characterization of new species Bdellovibrio reynosense LBG001 sp. nov. from a Mexico soil sample.</title>
        <authorList>
            <person name="Camilli A."/>
            <person name="Ajao Y."/>
            <person name="Guo X."/>
        </authorList>
    </citation>
    <scope>NUCLEOTIDE SEQUENCE</scope>
    <source>
        <strain evidence="2">LBG001</strain>
    </source>
</reference>
<dbReference type="PROSITE" id="PS50035">
    <property type="entry name" value="PLD"/>
    <property type="match status" value="2"/>
</dbReference>
<keyword evidence="3" id="KW-1185">Reference proteome</keyword>